<keyword evidence="2" id="KW-1185">Reference proteome</keyword>
<dbReference type="EMBL" id="BSXS01001423">
    <property type="protein sequence ID" value="GME76139.1"/>
    <property type="molecule type" value="Genomic_DNA"/>
</dbReference>
<evidence type="ECO:0000313" key="2">
    <source>
        <dbReference type="Proteomes" id="UP001165064"/>
    </source>
</evidence>
<evidence type="ECO:0000313" key="1">
    <source>
        <dbReference type="EMBL" id="GME76139.1"/>
    </source>
</evidence>
<reference evidence="1" key="1">
    <citation type="submission" date="2023-04" db="EMBL/GenBank/DDBJ databases">
        <title>Ambrosiozyma monospora NBRC 10751.</title>
        <authorList>
            <person name="Ichikawa N."/>
            <person name="Sato H."/>
            <person name="Tonouchi N."/>
        </authorList>
    </citation>
    <scope>NUCLEOTIDE SEQUENCE</scope>
    <source>
        <strain evidence="1">NBRC 10751</strain>
    </source>
</reference>
<organism evidence="1 2">
    <name type="scientific">Ambrosiozyma monospora</name>
    <name type="common">Yeast</name>
    <name type="synonym">Endomycopsis monosporus</name>
    <dbReference type="NCBI Taxonomy" id="43982"/>
    <lineage>
        <taxon>Eukaryota</taxon>
        <taxon>Fungi</taxon>
        <taxon>Dikarya</taxon>
        <taxon>Ascomycota</taxon>
        <taxon>Saccharomycotina</taxon>
        <taxon>Pichiomycetes</taxon>
        <taxon>Pichiales</taxon>
        <taxon>Pichiaceae</taxon>
        <taxon>Ambrosiozyma</taxon>
    </lineage>
</organism>
<proteinExistence type="predicted"/>
<accession>A0ACB5SXK9</accession>
<sequence>MDIHIINGPGDSTEVPNHLPKELLVFISDLPSNVSNLSLVNFGFSLSESSLKLSPTIEQLSLTITCSKLDLSILPSTLKKLNVTGFTVLSGQFPTTLEILDIDISLSSLSCSVFWSKFITTLPNLKRLKITGDCTETVDFRKLKFPNQLFSLSLALTIHWKPVPMTPSAYRYTLGGIIVDRVPLKLVYWGLPTKKYMYQKYKVTVDGSKGETVKSVTDKLSLEPNSVDVYQLEEG</sequence>
<dbReference type="Proteomes" id="UP001165064">
    <property type="component" value="Unassembled WGS sequence"/>
</dbReference>
<gene>
    <name evidence="1" type="ORF">Amon02_000246300</name>
</gene>
<protein>
    <submittedName>
        <fullName evidence="1">Unnamed protein product</fullName>
    </submittedName>
</protein>
<comment type="caution">
    <text evidence="1">The sequence shown here is derived from an EMBL/GenBank/DDBJ whole genome shotgun (WGS) entry which is preliminary data.</text>
</comment>
<name>A0ACB5SXK9_AMBMO</name>